<dbReference type="RefSeq" id="WP_161818816.1">
    <property type="nucleotide sequence ID" value="NZ_JAACJS010000015.1"/>
</dbReference>
<dbReference type="Proteomes" id="UP000753802">
    <property type="component" value="Unassembled WGS sequence"/>
</dbReference>
<proteinExistence type="predicted"/>
<evidence type="ECO:0000313" key="2">
    <source>
        <dbReference type="Proteomes" id="UP000753802"/>
    </source>
</evidence>
<protein>
    <submittedName>
        <fullName evidence="1">Uncharacterized protein</fullName>
    </submittedName>
</protein>
<evidence type="ECO:0000313" key="1">
    <source>
        <dbReference type="EMBL" id="NCI50494.1"/>
    </source>
</evidence>
<gene>
    <name evidence="1" type="ORF">GWC95_11210</name>
</gene>
<keyword evidence="2" id="KW-1185">Reference proteome</keyword>
<sequence length="51" mass="5730">MRESKLADFNQVLLPSGPVQETTQPIYLPMHQSLQNPIKLTTVFSGELLMS</sequence>
<reference evidence="1 2" key="1">
    <citation type="submission" date="2020-01" db="EMBL/GenBank/DDBJ databases">
        <title>Genome analysis.</title>
        <authorList>
            <person name="Wu S."/>
            <person name="Wang G."/>
        </authorList>
    </citation>
    <scope>NUCLEOTIDE SEQUENCE [LARGE SCALE GENOMIC DNA]</scope>
    <source>
        <strain evidence="1 2">SYL130</strain>
    </source>
</reference>
<dbReference type="EMBL" id="JAACJS010000015">
    <property type="protein sequence ID" value="NCI50494.1"/>
    <property type="molecule type" value="Genomic_DNA"/>
</dbReference>
<organism evidence="1 2">
    <name type="scientific">Sediminibacterium roseum</name>
    <dbReference type="NCBI Taxonomy" id="1978412"/>
    <lineage>
        <taxon>Bacteria</taxon>
        <taxon>Pseudomonadati</taxon>
        <taxon>Bacteroidota</taxon>
        <taxon>Chitinophagia</taxon>
        <taxon>Chitinophagales</taxon>
        <taxon>Chitinophagaceae</taxon>
        <taxon>Sediminibacterium</taxon>
    </lineage>
</organism>
<comment type="caution">
    <text evidence="1">The sequence shown here is derived from an EMBL/GenBank/DDBJ whole genome shotgun (WGS) entry which is preliminary data.</text>
</comment>
<accession>A0ABW9ZW89</accession>
<name>A0ABW9ZW89_9BACT</name>